<dbReference type="Gramene" id="ERM99255">
    <property type="protein sequence ID" value="ERM99255"/>
    <property type="gene ID" value="AMTR_s00092p00142980"/>
</dbReference>
<reference evidence="8" key="1">
    <citation type="journal article" date="2013" name="Science">
        <title>The Amborella genome and the evolution of flowering plants.</title>
        <authorList>
            <consortium name="Amborella Genome Project"/>
        </authorList>
    </citation>
    <scope>NUCLEOTIDE SEQUENCE [LARGE SCALE GENOMIC DNA]</scope>
</reference>
<dbReference type="OMA" id="NTEHDEF"/>
<keyword evidence="1" id="KW-0805">Transcription regulation</keyword>
<evidence type="ECO:0000256" key="2">
    <source>
        <dbReference type="ARBA" id="ARBA00023125"/>
    </source>
</evidence>
<proteinExistence type="predicted"/>
<dbReference type="Proteomes" id="UP000017836">
    <property type="component" value="Unassembled WGS sequence"/>
</dbReference>
<accession>W1NVI1</accession>
<dbReference type="Pfam" id="PF02365">
    <property type="entry name" value="NAM"/>
    <property type="match status" value="1"/>
</dbReference>
<evidence type="ECO:0000256" key="1">
    <source>
        <dbReference type="ARBA" id="ARBA00023015"/>
    </source>
</evidence>
<keyword evidence="2" id="KW-0238">DNA-binding</keyword>
<dbReference type="InterPro" id="IPR003441">
    <property type="entry name" value="NAC-dom"/>
</dbReference>
<evidence type="ECO:0000313" key="7">
    <source>
        <dbReference type="EMBL" id="ERM99255.1"/>
    </source>
</evidence>
<dbReference type="InterPro" id="IPR036093">
    <property type="entry name" value="NAC_dom_sf"/>
</dbReference>
<keyword evidence="4" id="KW-0539">Nucleus</keyword>
<evidence type="ECO:0000313" key="8">
    <source>
        <dbReference type="Proteomes" id="UP000017836"/>
    </source>
</evidence>
<name>W1NVI1_AMBTC</name>
<keyword evidence="8" id="KW-1185">Reference proteome</keyword>
<dbReference type="PANTHER" id="PTHR31744:SF96">
    <property type="entry name" value="NAC DOMAIN-CONTAINING PROTEIN 21_22"/>
    <property type="match status" value="1"/>
</dbReference>
<dbReference type="FunFam" id="2.170.150.80:FF:000006">
    <property type="entry name" value="NAC domain-containing protein 100-like"/>
    <property type="match status" value="1"/>
</dbReference>
<feature type="domain" description="NAC" evidence="6">
    <location>
        <begin position="11"/>
        <end position="165"/>
    </location>
</feature>
<dbReference type="OrthoDB" id="744205at2759"/>
<dbReference type="GO" id="GO:0003677">
    <property type="term" value="F:DNA binding"/>
    <property type="evidence" value="ECO:0007669"/>
    <property type="project" value="UniProtKB-KW"/>
</dbReference>
<evidence type="ECO:0000256" key="5">
    <source>
        <dbReference type="SAM" id="MobiDB-lite"/>
    </source>
</evidence>
<dbReference type="eggNOG" id="ENOG502QRZB">
    <property type="taxonomic scope" value="Eukaryota"/>
</dbReference>
<gene>
    <name evidence="7" type="ORF">AMTR_s00092p00142980</name>
</gene>
<dbReference type="HOGENOM" id="CLU_035664_6_2_1"/>
<dbReference type="AlphaFoldDB" id="W1NVI1"/>
<dbReference type="PROSITE" id="PS51005">
    <property type="entry name" value="NAC"/>
    <property type="match status" value="1"/>
</dbReference>
<feature type="region of interest" description="Disordered" evidence="5">
    <location>
        <begin position="288"/>
        <end position="310"/>
    </location>
</feature>
<evidence type="ECO:0000259" key="6">
    <source>
        <dbReference type="PROSITE" id="PS51005"/>
    </source>
</evidence>
<evidence type="ECO:0000256" key="3">
    <source>
        <dbReference type="ARBA" id="ARBA00023163"/>
    </source>
</evidence>
<keyword evidence="3" id="KW-0804">Transcription</keyword>
<dbReference type="EMBL" id="KI395040">
    <property type="protein sequence ID" value="ERM99255.1"/>
    <property type="molecule type" value="Genomic_DNA"/>
</dbReference>
<dbReference type="Gene3D" id="2.170.150.80">
    <property type="entry name" value="NAC domain"/>
    <property type="match status" value="1"/>
</dbReference>
<dbReference type="GO" id="GO:0006355">
    <property type="term" value="P:regulation of DNA-templated transcription"/>
    <property type="evidence" value="ECO:0007669"/>
    <property type="project" value="InterPro"/>
</dbReference>
<evidence type="ECO:0000256" key="4">
    <source>
        <dbReference type="ARBA" id="ARBA00023242"/>
    </source>
</evidence>
<dbReference type="SUPFAM" id="SSF101941">
    <property type="entry name" value="NAC domain"/>
    <property type="match status" value="1"/>
</dbReference>
<feature type="compositionally biased region" description="Low complexity" evidence="5">
    <location>
        <begin position="297"/>
        <end position="310"/>
    </location>
</feature>
<sequence length="320" mass="36485">MSFLDLVEARLPPGFRFHPRDDELVMDYLWKKIASCPSNSPSMIELDLNKCEPWDLPDIAKVGGKEYYFFNLRDRKYATGTRTNRATVSGYWKATGKDRQVFDNQTGTLVGMRKTLVFYQGRAPNGTKTDWVMHEFRLEGPSSSSFSFPQIPLKEDWVLCRVFYKSRGEGATSNTEHDEFQTMVGTNLISGQTPLTLDEFGHLPCFSTPSQDMNHGLSHSPQTEENLHTKSLEMGTFKNILSQHGQHFSSERNSIRIHWSHIKRFGGDPRIGLPNLGEENLAINRASPCDARPRDVSSPLSEESYLSESSMPPMWDNLYY</sequence>
<protein>
    <recommendedName>
        <fullName evidence="6">NAC domain-containing protein</fullName>
    </recommendedName>
</protein>
<organism evidence="7 8">
    <name type="scientific">Amborella trichopoda</name>
    <dbReference type="NCBI Taxonomy" id="13333"/>
    <lineage>
        <taxon>Eukaryota</taxon>
        <taxon>Viridiplantae</taxon>
        <taxon>Streptophyta</taxon>
        <taxon>Embryophyta</taxon>
        <taxon>Tracheophyta</taxon>
        <taxon>Spermatophyta</taxon>
        <taxon>Magnoliopsida</taxon>
        <taxon>Amborellales</taxon>
        <taxon>Amborellaceae</taxon>
        <taxon>Amborella</taxon>
    </lineage>
</organism>
<dbReference type="PANTHER" id="PTHR31744">
    <property type="entry name" value="PROTEIN CUP-SHAPED COTYLEDON 2-RELATED"/>
    <property type="match status" value="1"/>
</dbReference>